<protein>
    <submittedName>
        <fullName evidence="1">Uncharacterized protein</fullName>
    </submittedName>
</protein>
<dbReference type="RefSeq" id="WP_210680955.1">
    <property type="nucleotide sequence ID" value="NZ_JAGMWN010000002.1"/>
</dbReference>
<gene>
    <name evidence="1" type="ORF">KAJ83_05110</name>
</gene>
<organism evidence="1 2">
    <name type="scientific">Marivibrio halodurans</name>
    <dbReference type="NCBI Taxonomy" id="2039722"/>
    <lineage>
        <taxon>Bacteria</taxon>
        <taxon>Pseudomonadati</taxon>
        <taxon>Pseudomonadota</taxon>
        <taxon>Alphaproteobacteria</taxon>
        <taxon>Rhodospirillales</taxon>
        <taxon>Rhodospirillaceae</taxon>
        <taxon>Marivibrio</taxon>
    </lineage>
</organism>
<sequence>MPLNIETFSNRIGGISTFKALGHPLAVAPARALMERLAAAGPVALYDPLGMAEAVNAIHDLSGLDLCGLYVQDIEAVGAVHVGLTAQPVTDLKASGARTVLLTAFEADRLADHVRHLLPEGAEIVTLDAIRIPEAMQTNRRRYLDNLNWATNFAFFRDDDDGHHTRLVTANYWGGYGAKDVEVWCCLFDAAGEVLADWREALGPANGTFTVDSKAVRRRFGLGPFTGQLFLHVIGAAGHDIVKYALDTYGEGADVLSCTHDANAWPADLYAGLPAPASGERVVLWVQNSHPTPIPKGAIGLNRMGRERVAWLEEEVPAFGSHALDVSTLMPGLSWPEQIEIQAGKHFVRPRYEITKADGRLRISHPNVERVDLKPDPKIPDLANLMGKGYLLPAPILPPAHYESLVLPTPMSTAQDNLPIAVVLLDRTGNEIARHGFGCLPRDHAEQLDLGRLAVDSGLAPEDYGHAELIYDFADGGEADGWLHGLFRYTDARSGHAAETSFGAHIFNHILTYRNEPQSYAGRPPGLSTRLFLRIGPDGYDAFCHLIYPASTDWHASSDTRLSLMNASGVTVAERAVAIPCGGSYRFTQRGLFDAAECAAAGDAGYILIRDVTCRLFGYHGLMAGENGASSFSLDHMFGF</sequence>
<keyword evidence="2" id="KW-1185">Reference proteome</keyword>
<evidence type="ECO:0000313" key="1">
    <source>
        <dbReference type="EMBL" id="MBP5856375.1"/>
    </source>
</evidence>
<dbReference type="EMBL" id="JAGMWN010000002">
    <property type="protein sequence ID" value="MBP5856375.1"/>
    <property type="molecule type" value="Genomic_DNA"/>
</dbReference>
<dbReference type="Proteomes" id="UP000672602">
    <property type="component" value="Unassembled WGS sequence"/>
</dbReference>
<evidence type="ECO:0000313" key="2">
    <source>
        <dbReference type="Proteomes" id="UP000672602"/>
    </source>
</evidence>
<dbReference type="AlphaFoldDB" id="A0A8J7RXS9"/>
<comment type="caution">
    <text evidence="1">The sequence shown here is derived from an EMBL/GenBank/DDBJ whole genome shotgun (WGS) entry which is preliminary data.</text>
</comment>
<proteinExistence type="predicted"/>
<reference evidence="1" key="1">
    <citation type="submission" date="2021-04" db="EMBL/GenBank/DDBJ databases">
        <authorList>
            <person name="Zhang D.-C."/>
        </authorList>
    </citation>
    <scope>NUCLEOTIDE SEQUENCE</scope>
    <source>
        <strain evidence="1">CGMCC 1.15697</strain>
    </source>
</reference>
<accession>A0A8J7RXS9</accession>
<name>A0A8J7RXS9_9PROT</name>